<dbReference type="SMART" id="SM00368">
    <property type="entry name" value="LRR_RI"/>
    <property type="match status" value="4"/>
</dbReference>
<dbReference type="CDD" id="cd06257">
    <property type="entry name" value="DnaJ"/>
    <property type="match status" value="1"/>
</dbReference>
<dbReference type="PANTHER" id="PTHR14021">
    <property type="entry name" value="IRON-SULFUR CLUSTER CO-CHAPERONE PROTEIN HSCB"/>
    <property type="match status" value="1"/>
</dbReference>
<organism evidence="4 5">
    <name type="scientific">Rhodotorula toruloides</name>
    <name type="common">Yeast</name>
    <name type="synonym">Rhodosporidium toruloides</name>
    <dbReference type="NCBI Taxonomy" id="5286"/>
    <lineage>
        <taxon>Eukaryota</taxon>
        <taxon>Fungi</taxon>
        <taxon>Dikarya</taxon>
        <taxon>Basidiomycota</taxon>
        <taxon>Pucciniomycotina</taxon>
        <taxon>Microbotryomycetes</taxon>
        <taxon>Sporidiobolales</taxon>
        <taxon>Sporidiobolaceae</taxon>
        <taxon>Rhodotorula</taxon>
    </lineage>
</organism>
<dbReference type="OrthoDB" id="120976at2759"/>
<dbReference type="AlphaFoldDB" id="A0A511KAT9"/>
<dbReference type="InterPro" id="IPR004640">
    <property type="entry name" value="HscB"/>
</dbReference>
<dbReference type="PANTHER" id="PTHR14021:SF15">
    <property type="entry name" value="IRON-SULFUR CLUSTER CO-CHAPERONE PROTEIN HSCB"/>
    <property type="match status" value="1"/>
</dbReference>
<evidence type="ECO:0000313" key="4">
    <source>
        <dbReference type="EMBL" id="GEM07493.1"/>
    </source>
</evidence>
<dbReference type="SUPFAM" id="SSF46565">
    <property type="entry name" value="Chaperone J-domain"/>
    <property type="match status" value="1"/>
</dbReference>
<dbReference type="SUPFAM" id="SSF52047">
    <property type="entry name" value="RNI-like"/>
    <property type="match status" value="1"/>
</dbReference>
<sequence>MHARVPRQLLARTPAAHTVAALPRAVLPIPRPSPPSSALGHPLQRTPAQWRRVTTASQTVYTTGGSCPGCGAPLPQVLTPVCPKCTSLLPPPPPSATYFALFDIEPTFDIDVKALKRKFLQMQQKVHPDMFSGKGEVEEWAKAWSGRVNDAHKALTNERERGEYLLSLHDVNIGEADPVTDPELLMTIMETREELEEAETEGAVAAVRERNKESTKSVIASLSSAFSSSPPDLEAARNLVIELKYLNNIDQLREMPFSGFRSPAVELADFLRSLAAGRAFYSSSTSGTSSQQEHEWEILRARQGGTKRLDFFDHDLSGPDGAVAVLRAVEKSPGVTALAVWVLLAPLSPVWDTKLLRNSSQNPIGDDGMRELLVGLKRLRSRDIGAHLEELNLSDCRLSDVSLHLLTLHLLQPSPHPPSLKSLYLNYNNISLGCQSSLTSLPEFLGTTLSSPTCTLRCLALTSNKSIGASGLVQWLYHLRLAAGPSHLSELRLSVTGLSPEVAEPLARWLEDPDGGARLQILALNACGLGAAGVRRIARSVISGKACNLLHLECLANEEGDDERWKEVNDELLAQEEGQDWSDWKEQLEEARKRNQQAYRETRLAALRLVGPARILFGGNAVEENGDAERSFPFLRLPIELQVHVLRCLMLLYPSSVAHLYPSTACASRPSVVDDAITLSAALTEAQFLRLVAYSASRTTLTTERRIALAHAAGEVPSINGTSGTGSWKKQAEDRDAGDGWEEFFLRQTGCDRFERASPL</sequence>
<proteinExistence type="inferred from homology"/>
<evidence type="ECO:0000313" key="5">
    <source>
        <dbReference type="Proteomes" id="UP000321518"/>
    </source>
</evidence>
<dbReference type="InterPro" id="IPR036386">
    <property type="entry name" value="HscB_C_sf"/>
</dbReference>
<dbReference type="GO" id="GO:0001671">
    <property type="term" value="F:ATPase activator activity"/>
    <property type="evidence" value="ECO:0007669"/>
    <property type="project" value="InterPro"/>
</dbReference>
<keyword evidence="2" id="KW-0143">Chaperone</keyword>
<dbReference type="InterPro" id="IPR032675">
    <property type="entry name" value="LRR_dom_sf"/>
</dbReference>
<evidence type="ECO:0000256" key="1">
    <source>
        <dbReference type="ARBA" id="ARBA00010476"/>
    </source>
</evidence>
<dbReference type="InterPro" id="IPR001611">
    <property type="entry name" value="Leu-rich_rpt"/>
</dbReference>
<reference evidence="4 5" key="1">
    <citation type="submission" date="2019-07" db="EMBL/GenBank/DDBJ databases">
        <title>Rhodotorula toruloides NBRC10032 genome sequencing.</title>
        <authorList>
            <person name="Shida Y."/>
            <person name="Takaku H."/>
            <person name="Ogasawara W."/>
            <person name="Mori K."/>
        </authorList>
    </citation>
    <scope>NUCLEOTIDE SEQUENCE [LARGE SCALE GENOMIC DNA]</scope>
    <source>
        <strain evidence="4 5">NBRC10032</strain>
    </source>
</reference>
<dbReference type="SMART" id="SM00271">
    <property type="entry name" value="DnaJ"/>
    <property type="match status" value="1"/>
</dbReference>
<dbReference type="GO" id="GO:0005739">
    <property type="term" value="C:mitochondrion"/>
    <property type="evidence" value="ECO:0007669"/>
    <property type="project" value="TreeGrafter"/>
</dbReference>
<dbReference type="InterPro" id="IPR001623">
    <property type="entry name" value="DnaJ_domain"/>
</dbReference>
<dbReference type="EMBL" id="BJWK01000003">
    <property type="protein sequence ID" value="GEM07493.1"/>
    <property type="molecule type" value="Genomic_DNA"/>
</dbReference>
<gene>
    <name evidence="4" type="ORF">Rt10032_c03g1510</name>
</gene>
<dbReference type="InterPro" id="IPR036869">
    <property type="entry name" value="J_dom_sf"/>
</dbReference>
<dbReference type="InterPro" id="IPR009073">
    <property type="entry name" value="HscB_oligo_C"/>
</dbReference>
<dbReference type="Pfam" id="PF07743">
    <property type="entry name" value="HSCB_C"/>
    <property type="match status" value="1"/>
</dbReference>
<evidence type="ECO:0000256" key="2">
    <source>
        <dbReference type="ARBA" id="ARBA00023186"/>
    </source>
</evidence>
<dbReference type="GO" id="GO:0051087">
    <property type="term" value="F:protein-folding chaperone binding"/>
    <property type="evidence" value="ECO:0007669"/>
    <property type="project" value="InterPro"/>
</dbReference>
<dbReference type="Gene3D" id="1.20.1280.20">
    <property type="entry name" value="HscB, C-terminal domain"/>
    <property type="match status" value="1"/>
</dbReference>
<dbReference type="Proteomes" id="UP000321518">
    <property type="component" value="Unassembled WGS sequence"/>
</dbReference>
<comment type="caution">
    <text evidence="4">The sequence shown here is derived from an EMBL/GenBank/DDBJ whole genome shotgun (WGS) entry which is preliminary data.</text>
</comment>
<name>A0A511KAT9_RHOTO</name>
<evidence type="ECO:0000259" key="3">
    <source>
        <dbReference type="PROSITE" id="PS50076"/>
    </source>
</evidence>
<dbReference type="Gene3D" id="1.10.287.110">
    <property type="entry name" value="DnaJ domain"/>
    <property type="match status" value="1"/>
</dbReference>
<dbReference type="NCBIfam" id="TIGR00714">
    <property type="entry name" value="hscB"/>
    <property type="match status" value="1"/>
</dbReference>
<dbReference type="GO" id="GO:0051259">
    <property type="term" value="P:protein complex oligomerization"/>
    <property type="evidence" value="ECO:0007669"/>
    <property type="project" value="InterPro"/>
</dbReference>
<dbReference type="Gene3D" id="3.80.10.10">
    <property type="entry name" value="Ribonuclease Inhibitor"/>
    <property type="match status" value="1"/>
</dbReference>
<feature type="domain" description="J" evidence="3">
    <location>
        <begin position="97"/>
        <end position="168"/>
    </location>
</feature>
<dbReference type="GO" id="GO:0044571">
    <property type="term" value="P:[2Fe-2S] cluster assembly"/>
    <property type="evidence" value="ECO:0007669"/>
    <property type="project" value="InterPro"/>
</dbReference>
<accession>A0A511KAT9</accession>
<dbReference type="PROSITE" id="PS50076">
    <property type="entry name" value="DNAJ_2"/>
    <property type="match status" value="1"/>
</dbReference>
<protein>
    <submittedName>
        <fullName evidence="4">Co-chaperone protein HscB mitochondrial</fullName>
    </submittedName>
</protein>
<dbReference type="Pfam" id="PF13516">
    <property type="entry name" value="LRR_6"/>
    <property type="match status" value="2"/>
</dbReference>
<dbReference type="SUPFAM" id="SSF47144">
    <property type="entry name" value="HSC20 (HSCB), C-terminal oligomerisation domain"/>
    <property type="match status" value="1"/>
</dbReference>
<comment type="similarity">
    <text evidence="1">Belongs to the HscB family.</text>
</comment>